<sequence>MKHKKHPKFFCENCGTDVPASAMMCPVCGRFFAAVRCPRCSYSGRQAEFKNGCPRCGYSGVPDTSAGSAGSEAQDQIRLPRKTRPLLPLFPSILITMILAFIGLVIIYMQL</sequence>
<dbReference type="RefSeq" id="WP_014455726.1">
    <property type="nucleotide sequence ID" value="NC_017098.1"/>
</dbReference>
<dbReference type="Proteomes" id="UP000007383">
    <property type="component" value="Chromosome"/>
</dbReference>
<dbReference type="PATRIC" id="fig|889378.3.peg.1672"/>
<dbReference type="AlphaFoldDB" id="H9UJQ0"/>
<dbReference type="STRING" id="889378.Spiaf_1686"/>
<evidence type="ECO:0000313" key="4">
    <source>
        <dbReference type="Proteomes" id="UP000007383"/>
    </source>
</evidence>
<keyword evidence="1" id="KW-0472">Membrane</keyword>
<protein>
    <recommendedName>
        <fullName evidence="2">DZANK-type domain-containing protein</fullName>
    </recommendedName>
</protein>
<evidence type="ECO:0000256" key="1">
    <source>
        <dbReference type="SAM" id="Phobius"/>
    </source>
</evidence>
<dbReference type="InterPro" id="IPR025874">
    <property type="entry name" value="DZR"/>
</dbReference>
<keyword evidence="1" id="KW-0812">Transmembrane</keyword>
<feature type="domain" description="DZANK-type" evidence="2">
    <location>
        <begin position="11"/>
        <end position="57"/>
    </location>
</feature>
<accession>H9UJQ0</accession>
<reference evidence="4" key="1">
    <citation type="journal article" date="2013" name="Stand. Genomic Sci.">
        <title>Complete genome sequence of the halophilic bacterium Spirochaeta africana type strain (Z-7692(T)) from the alkaline Lake Magadi in the East African Rift.</title>
        <authorList>
            <person name="Liolos K."/>
            <person name="Abt B."/>
            <person name="Scheuner C."/>
            <person name="Teshima H."/>
            <person name="Held B."/>
            <person name="Lapidus A."/>
            <person name="Nolan M."/>
            <person name="Lucas S."/>
            <person name="Deshpande S."/>
            <person name="Cheng J.F."/>
            <person name="Tapia R."/>
            <person name="Goodwin L.A."/>
            <person name="Pitluck S."/>
            <person name="Pagani I."/>
            <person name="Ivanova N."/>
            <person name="Mavromatis K."/>
            <person name="Mikhailova N."/>
            <person name="Huntemann M."/>
            <person name="Pati A."/>
            <person name="Chen A."/>
            <person name="Palaniappan K."/>
            <person name="Land M."/>
            <person name="Rohde M."/>
            <person name="Tindall B.J."/>
            <person name="Detter J.C."/>
            <person name="Goker M."/>
            <person name="Bristow J."/>
            <person name="Eisen J.A."/>
            <person name="Markowitz V."/>
            <person name="Hugenholtz P."/>
            <person name="Woyke T."/>
            <person name="Klenk H.P."/>
            <person name="Kyrpides N.C."/>
        </authorList>
    </citation>
    <scope>NUCLEOTIDE SEQUENCE</scope>
    <source>
        <strain evidence="4">ATCC 700263 / DSM 8902 / Z-7692</strain>
    </source>
</reference>
<organism evidence="3 4">
    <name type="scientific">Spirochaeta africana (strain ATCC 700263 / DSM 8902 / Z-7692)</name>
    <dbReference type="NCBI Taxonomy" id="889378"/>
    <lineage>
        <taxon>Bacteria</taxon>
        <taxon>Pseudomonadati</taxon>
        <taxon>Spirochaetota</taxon>
        <taxon>Spirochaetia</taxon>
        <taxon>Spirochaetales</taxon>
        <taxon>Spirochaetaceae</taxon>
        <taxon>Spirochaeta</taxon>
    </lineage>
</organism>
<dbReference type="EMBL" id="CP003282">
    <property type="protein sequence ID" value="AFG37743.1"/>
    <property type="molecule type" value="Genomic_DNA"/>
</dbReference>
<name>H9UJQ0_SPIAZ</name>
<keyword evidence="4" id="KW-1185">Reference proteome</keyword>
<dbReference type="Pfam" id="PF12773">
    <property type="entry name" value="DZR"/>
    <property type="match status" value="1"/>
</dbReference>
<keyword evidence="1" id="KW-1133">Transmembrane helix</keyword>
<dbReference type="KEGG" id="sfc:Spiaf_1686"/>
<dbReference type="OrthoDB" id="350656at2"/>
<feature type="transmembrane region" description="Helical" evidence="1">
    <location>
        <begin position="86"/>
        <end position="109"/>
    </location>
</feature>
<evidence type="ECO:0000259" key="2">
    <source>
        <dbReference type="Pfam" id="PF12773"/>
    </source>
</evidence>
<gene>
    <name evidence="3" type="ordered locus">Spiaf_1686</name>
</gene>
<dbReference type="eggNOG" id="COG1933">
    <property type="taxonomic scope" value="Bacteria"/>
</dbReference>
<evidence type="ECO:0000313" key="3">
    <source>
        <dbReference type="EMBL" id="AFG37743.1"/>
    </source>
</evidence>
<dbReference type="HOGENOM" id="CLU_144861_0_0_12"/>
<proteinExistence type="predicted"/>